<sequence length="153" mass="16619">MAESTTTAGAVIWLTEARADVRRALAEWERGDLAPVPAGVAWDVVRVPQRTGWRTVHRLRADGTLLGPVLHTVTHVEVLVPAGTARFWCAPRTTTLSRGEFVAAPDPAVIAPLTARTRSWIVAPTAPLVLTDPDELRAAYLSAYEVMEGMRVT</sequence>
<proteinExistence type="predicted"/>
<evidence type="ECO:0000313" key="1">
    <source>
        <dbReference type="EMBL" id="GHE98682.1"/>
    </source>
</evidence>
<reference evidence="1" key="1">
    <citation type="journal article" date="2014" name="Int. J. Syst. Evol. Microbiol.">
        <title>Complete genome sequence of Corynebacterium casei LMG S-19264T (=DSM 44701T), isolated from a smear-ripened cheese.</title>
        <authorList>
            <consortium name="US DOE Joint Genome Institute (JGI-PGF)"/>
            <person name="Walter F."/>
            <person name="Albersmeier A."/>
            <person name="Kalinowski J."/>
            <person name="Ruckert C."/>
        </authorList>
    </citation>
    <scope>NUCLEOTIDE SEQUENCE</scope>
    <source>
        <strain evidence="1">JCM 4784</strain>
    </source>
</reference>
<reference evidence="1" key="2">
    <citation type="submission" date="2020-09" db="EMBL/GenBank/DDBJ databases">
        <authorList>
            <person name="Sun Q."/>
            <person name="Ohkuma M."/>
        </authorList>
    </citation>
    <scope>NUCLEOTIDE SEQUENCE</scope>
    <source>
        <strain evidence="1">JCM 4784</strain>
    </source>
</reference>
<comment type="caution">
    <text evidence="1">The sequence shown here is derived from an EMBL/GenBank/DDBJ whole genome shotgun (WGS) entry which is preliminary data.</text>
</comment>
<dbReference type="RefSeq" id="WP_190140549.1">
    <property type="nucleotide sequence ID" value="NZ_BNBT01000240.1"/>
</dbReference>
<protein>
    <submittedName>
        <fullName evidence="1">Uncharacterized protein</fullName>
    </submittedName>
</protein>
<organism evidence="1 2">
    <name type="scientific">Streptomyces longispororuber</name>
    <dbReference type="NCBI Taxonomy" id="68230"/>
    <lineage>
        <taxon>Bacteria</taxon>
        <taxon>Bacillati</taxon>
        <taxon>Actinomycetota</taxon>
        <taxon>Actinomycetes</taxon>
        <taxon>Kitasatosporales</taxon>
        <taxon>Streptomycetaceae</taxon>
        <taxon>Streptomyces</taxon>
    </lineage>
</organism>
<accession>A0A919E0D5</accession>
<evidence type="ECO:0000313" key="2">
    <source>
        <dbReference type="Proteomes" id="UP000608024"/>
    </source>
</evidence>
<dbReference type="Proteomes" id="UP000608024">
    <property type="component" value="Unassembled WGS sequence"/>
</dbReference>
<keyword evidence="2" id="KW-1185">Reference proteome</keyword>
<dbReference type="AlphaFoldDB" id="A0A919E0D5"/>
<name>A0A919E0D5_9ACTN</name>
<gene>
    <name evidence="1" type="ORF">GCM10018785_73300</name>
</gene>
<dbReference type="EMBL" id="BNBT01000240">
    <property type="protein sequence ID" value="GHE98682.1"/>
    <property type="molecule type" value="Genomic_DNA"/>
</dbReference>
<dbReference type="SUPFAM" id="SSF51182">
    <property type="entry name" value="RmlC-like cupins"/>
    <property type="match status" value="1"/>
</dbReference>
<dbReference type="InterPro" id="IPR011051">
    <property type="entry name" value="RmlC_Cupin_sf"/>
</dbReference>